<protein>
    <recommendedName>
        <fullName evidence="4">Carboxypeptidase regulatory-like domain-containing protein</fullName>
    </recommendedName>
</protein>
<gene>
    <name evidence="2" type="ORF">B0A64_15730</name>
</gene>
<evidence type="ECO:0008006" key="4">
    <source>
        <dbReference type="Google" id="ProtNLM"/>
    </source>
</evidence>
<organism evidence="2 3">
    <name type="scientific">Flavobacterium araucananum</name>
    <dbReference type="NCBI Taxonomy" id="946678"/>
    <lineage>
        <taxon>Bacteria</taxon>
        <taxon>Pseudomonadati</taxon>
        <taxon>Bacteroidota</taxon>
        <taxon>Flavobacteriia</taxon>
        <taxon>Flavobacteriales</taxon>
        <taxon>Flavobacteriaceae</taxon>
        <taxon>Flavobacterium</taxon>
    </lineage>
</organism>
<dbReference type="AlphaFoldDB" id="A0A227P3M7"/>
<comment type="caution">
    <text evidence="2">The sequence shown here is derived from an EMBL/GenBank/DDBJ whole genome shotgun (WGS) entry which is preliminary data.</text>
</comment>
<evidence type="ECO:0000256" key="1">
    <source>
        <dbReference type="SAM" id="Phobius"/>
    </source>
</evidence>
<accession>A0A227P3M7</accession>
<feature type="transmembrane region" description="Helical" evidence="1">
    <location>
        <begin position="7"/>
        <end position="28"/>
    </location>
</feature>
<dbReference type="EMBL" id="MUGS01000034">
    <property type="protein sequence ID" value="OXG04113.1"/>
    <property type="molecule type" value="Genomic_DNA"/>
</dbReference>
<name>A0A227P3M7_9FLAO</name>
<dbReference type="Proteomes" id="UP000214684">
    <property type="component" value="Unassembled WGS sequence"/>
</dbReference>
<evidence type="ECO:0000313" key="3">
    <source>
        <dbReference type="Proteomes" id="UP000214684"/>
    </source>
</evidence>
<keyword evidence="1" id="KW-0812">Transmembrane</keyword>
<keyword evidence="1" id="KW-0472">Membrane</keyword>
<dbReference type="OrthoDB" id="848221at2"/>
<proteinExistence type="predicted"/>
<sequence>MKTVKKTLILFFITSLIIILSFFGLFYFGNSKPKINIPNVDYCHGIVLDEKLQPIKNVEVCDISRHQTISTSISGYFKLEIDSITSPEPLIFNKKGYQIDTVNVVGIMPRSENVFYRFMNKKPDTIIMKKLNLRKL</sequence>
<dbReference type="RefSeq" id="WP_089480457.1">
    <property type="nucleotide sequence ID" value="NZ_MUGS01000034.1"/>
</dbReference>
<keyword evidence="1" id="KW-1133">Transmembrane helix</keyword>
<evidence type="ECO:0000313" key="2">
    <source>
        <dbReference type="EMBL" id="OXG04113.1"/>
    </source>
</evidence>
<keyword evidence="3" id="KW-1185">Reference proteome</keyword>
<reference evidence="2 3" key="1">
    <citation type="submission" date="2016-11" db="EMBL/GenBank/DDBJ databases">
        <title>Whole genomes of Flavobacteriaceae.</title>
        <authorList>
            <person name="Stine C."/>
            <person name="Li C."/>
            <person name="Tadesse D."/>
        </authorList>
    </citation>
    <scope>NUCLEOTIDE SEQUENCE [LARGE SCALE GENOMIC DNA]</scope>
    <source>
        <strain evidence="2 3">DSM 24704</strain>
    </source>
</reference>